<evidence type="ECO:0000256" key="8">
    <source>
        <dbReference type="SAM" id="MobiDB-lite"/>
    </source>
</evidence>
<reference evidence="10" key="1">
    <citation type="submission" date="2022-11" db="EMBL/GenBank/DDBJ databases">
        <authorList>
            <person name="Scott C."/>
            <person name="Bruce N."/>
        </authorList>
    </citation>
    <scope>NUCLEOTIDE SEQUENCE</scope>
</reference>
<dbReference type="SMART" id="SM00389">
    <property type="entry name" value="HOX"/>
    <property type="match status" value="1"/>
</dbReference>
<feature type="region of interest" description="Disordered" evidence="8">
    <location>
        <begin position="105"/>
        <end position="145"/>
    </location>
</feature>
<comment type="caution">
    <text evidence="10">The sequence shown here is derived from an EMBL/GenBank/DDBJ whole genome shotgun (WGS) entry which is preliminary data.</text>
</comment>
<feature type="DNA-binding region" description="Homeobox" evidence="6">
    <location>
        <begin position="52"/>
        <end position="111"/>
    </location>
</feature>
<evidence type="ECO:0000313" key="11">
    <source>
        <dbReference type="Proteomes" id="UP000838763"/>
    </source>
</evidence>
<evidence type="ECO:0000256" key="2">
    <source>
        <dbReference type="ARBA" id="ARBA00010896"/>
    </source>
</evidence>
<dbReference type="GO" id="GO:0016586">
    <property type="term" value="C:RSC-type complex"/>
    <property type="evidence" value="ECO:0007669"/>
    <property type="project" value="TreeGrafter"/>
</dbReference>
<feature type="compositionally biased region" description="Polar residues" evidence="8">
    <location>
        <begin position="128"/>
        <end position="145"/>
    </location>
</feature>
<dbReference type="PANTHER" id="PTHR24341:SF6">
    <property type="entry name" value="HOMEOBOX PROTEIN INVECTED"/>
    <property type="match status" value="1"/>
</dbReference>
<evidence type="ECO:0000256" key="5">
    <source>
        <dbReference type="ARBA" id="ARBA00023242"/>
    </source>
</evidence>
<dbReference type="EMBL" id="CALLCH030000015">
    <property type="protein sequence ID" value="CAI4216254.1"/>
    <property type="molecule type" value="Genomic_DNA"/>
</dbReference>
<dbReference type="Gene3D" id="1.10.10.60">
    <property type="entry name" value="Homeodomain-like"/>
    <property type="match status" value="1"/>
</dbReference>
<dbReference type="InterPro" id="IPR017970">
    <property type="entry name" value="Homeobox_CS"/>
</dbReference>
<keyword evidence="3 6" id="KW-0238">DNA-binding</keyword>
<evidence type="ECO:0000259" key="9">
    <source>
        <dbReference type="PROSITE" id="PS50071"/>
    </source>
</evidence>
<dbReference type="PROSITE" id="PS50071">
    <property type="entry name" value="HOMEOBOX_2"/>
    <property type="match status" value="1"/>
</dbReference>
<evidence type="ECO:0000256" key="6">
    <source>
        <dbReference type="PROSITE-ProRule" id="PRU00108"/>
    </source>
</evidence>
<dbReference type="GO" id="GO:0003677">
    <property type="term" value="F:DNA binding"/>
    <property type="evidence" value="ECO:0007669"/>
    <property type="project" value="UniProtKB-UniRule"/>
</dbReference>
<organism evidence="10 11">
    <name type="scientific">Parascedosporium putredinis</name>
    <dbReference type="NCBI Taxonomy" id="1442378"/>
    <lineage>
        <taxon>Eukaryota</taxon>
        <taxon>Fungi</taxon>
        <taxon>Dikarya</taxon>
        <taxon>Ascomycota</taxon>
        <taxon>Pezizomycotina</taxon>
        <taxon>Sordariomycetes</taxon>
        <taxon>Hypocreomycetidae</taxon>
        <taxon>Microascales</taxon>
        <taxon>Microascaceae</taxon>
        <taxon>Parascedosporium</taxon>
    </lineage>
</organism>
<keyword evidence="11" id="KW-1185">Reference proteome</keyword>
<gene>
    <name evidence="10" type="ORF">PPNO1_LOCUS5913</name>
</gene>
<dbReference type="SUPFAM" id="SSF46689">
    <property type="entry name" value="Homeodomain-like"/>
    <property type="match status" value="1"/>
</dbReference>
<evidence type="ECO:0000256" key="3">
    <source>
        <dbReference type="ARBA" id="ARBA00023125"/>
    </source>
</evidence>
<evidence type="ECO:0000256" key="1">
    <source>
        <dbReference type="ARBA" id="ARBA00004123"/>
    </source>
</evidence>
<comment type="subcellular location">
    <subcellularLocation>
        <location evidence="1 6 7">Nucleus</location>
    </subcellularLocation>
</comment>
<evidence type="ECO:0000256" key="7">
    <source>
        <dbReference type="RuleBase" id="RU000682"/>
    </source>
</evidence>
<dbReference type="OrthoDB" id="6159439at2759"/>
<feature type="region of interest" description="Disordered" evidence="8">
    <location>
        <begin position="276"/>
        <end position="328"/>
    </location>
</feature>
<dbReference type="GO" id="GO:0000981">
    <property type="term" value="F:DNA-binding transcription factor activity, RNA polymerase II-specific"/>
    <property type="evidence" value="ECO:0007669"/>
    <property type="project" value="InterPro"/>
</dbReference>
<proteinExistence type="inferred from homology"/>
<evidence type="ECO:0000313" key="10">
    <source>
        <dbReference type="EMBL" id="CAI4216254.1"/>
    </source>
</evidence>
<dbReference type="PANTHER" id="PTHR24341">
    <property type="entry name" value="HOMEOBOX PROTEIN ENGRAILED"/>
    <property type="match status" value="1"/>
</dbReference>
<sequence>MQHRLPQNAYPTSLYDAQAVGFQQAREVAQYPYQGHRWMDPYARNSLLQSHRTETKPRLSKGEVEQLEAEFQKNNKPSSNVKKGLAEQMRVDVARINNWFQNRRAKKKQELKAQLQDAKSKAGAPETQPASIYSGQASPHSNGSAFDSTGIDGSYFPSACHDFSSMMSVNDAAAANTVAASMPCTMAGAPESVGVFSYPYMVFPNGVEESPSFGASLNMKQDMGVMYHQDVGSSHNSVDAGFQDLESEQMDQQDFSIKSPPAIDLAGRRKRPGLALSGLRSISNGPATGMDFGNRRVDPSSPMRRVASATGFGPHGIRRFPAPQRGQYNDRRQESILQAARSPNAGMSSLTNAMAPPTPNTPVVATHQSLREATVSSNSASEPPATPITVGDAFTHSIETTLGFGAPDEALLTPGVEYPVRTTEFCLPNYVSDNYMSQPSTPSFPNKFPFIPHQNQRRQLQFNNFTAQDFSGSK</sequence>
<comment type="similarity">
    <text evidence="2">Belongs to the engrailed homeobox family.</text>
</comment>
<protein>
    <recommendedName>
        <fullName evidence="9">Homeobox domain-containing protein</fullName>
    </recommendedName>
</protein>
<evidence type="ECO:0000256" key="4">
    <source>
        <dbReference type="ARBA" id="ARBA00023155"/>
    </source>
</evidence>
<dbReference type="InterPro" id="IPR001356">
    <property type="entry name" value="HD"/>
</dbReference>
<feature type="domain" description="Homeobox" evidence="9">
    <location>
        <begin position="50"/>
        <end position="110"/>
    </location>
</feature>
<dbReference type="CDD" id="cd00086">
    <property type="entry name" value="homeodomain"/>
    <property type="match status" value="1"/>
</dbReference>
<keyword evidence="5 6" id="KW-0539">Nucleus</keyword>
<dbReference type="PROSITE" id="PS00027">
    <property type="entry name" value="HOMEOBOX_1"/>
    <property type="match status" value="1"/>
</dbReference>
<dbReference type="AlphaFoldDB" id="A0A9P1H6M6"/>
<name>A0A9P1H6M6_9PEZI</name>
<accession>A0A9P1H6M6</accession>
<dbReference type="Proteomes" id="UP000838763">
    <property type="component" value="Unassembled WGS sequence"/>
</dbReference>
<dbReference type="InterPro" id="IPR050720">
    <property type="entry name" value="Engrailed_Homeobox_TFs"/>
</dbReference>
<dbReference type="InterPro" id="IPR009057">
    <property type="entry name" value="Homeodomain-like_sf"/>
</dbReference>
<dbReference type="Pfam" id="PF00046">
    <property type="entry name" value="Homeodomain"/>
    <property type="match status" value="1"/>
</dbReference>
<keyword evidence="4 6" id="KW-0371">Homeobox</keyword>